<dbReference type="RefSeq" id="WP_110450449.1">
    <property type="nucleotide sequence ID" value="NZ_CP029479.1"/>
</dbReference>
<dbReference type="SUPFAM" id="SSF51735">
    <property type="entry name" value="NAD(P)-binding Rossmann-fold domains"/>
    <property type="match status" value="1"/>
</dbReference>
<dbReference type="InterPro" id="IPR002347">
    <property type="entry name" value="SDR_fam"/>
</dbReference>
<name>A0A2Z3HRK3_9CAUL</name>
<proteinExistence type="inferred from homology"/>
<dbReference type="PRINTS" id="PR00081">
    <property type="entry name" value="GDHRDH"/>
</dbReference>
<dbReference type="Pfam" id="PF13561">
    <property type="entry name" value="adh_short_C2"/>
    <property type="match status" value="1"/>
</dbReference>
<protein>
    <submittedName>
        <fullName evidence="2">3-oxoacyl-ACP reductase</fullName>
    </submittedName>
</protein>
<dbReference type="GO" id="GO:0016616">
    <property type="term" value="F:oxidoreductase activity, acting on the CH-OH group of donors, NAD or NADP as acceptor"/>
    <property type="evidence" value="ECO:0007669"/>
    <property type="project" value="TreeGrafter"/>
</dbReference>
<dbReference type="KEGG" id="phb:HYN04_08955"/>
<dbReference type="CDD" id="cd05233">
    <property type="entry name" value="SDR_c"/>
    <property type="match status" value="1"/>
</dbReference>
<gene>
    <name evidence="2" type="ORF">HYN04_08955</name>
</gene>
<dbReference type="PRINTS" id="PR00080">
    <property type="entry name" value="SDRFAMILY"/>
</dbReference>
<dbReference type="OrthoDB" id="9804774at2"/>
<evidence type="ECO:0000313" key="2">
    <source>
        <dbReference type="EMBL" id="AWM77882.1"/>
    </source>
</evidence>
<comment type="similarity">
    <text evidence="1">Belongs to the short-chain dehydrogenases/reductases (SDR) family.</text>
</comment>
<dbReference type="PANTHER" id="PTHR42760">
    <property type="entry name" value="SHORT-CHAIN DEHYDROGENASES/REDUCTASES FAMILY MEMBER"/>
    <property type="match status" value="1"/>
</dbReference>
<dbReference type="Gene3D" id="3.40.50.720">
    <property type="entry name" value="NAD(P)-binding Rossmann-like Domain"/>
    <property type="match status" value="1"/>
</dbReference>
<dbReference type="GO" id="GO:0030497">
    <property type="term" value="P:fatty acid elongation"/>
    <property type="evidence" value="ECO:0007669"/>
    <property type="project" value="TreeGrafter"/>
</dbReference>
<organism evidence="2 3">
    <name type="scientific">Phenylobacterium parvum</name>
    <dbReference type="NCBI Taxonomy" id="2201350"/>
    <lineage>
        <taxon>Bacteria</taxon>
        <taxon>Pseudomonadati</taxon>
        <taxon>Pseudomonadota</taxon>
        <taxon>Alphaproteobacteria</taxon>
        <taxon>Caulobacterales</taxon>
        <taxon>Caulobacteraceae</taxon>
        <taxon>Phenylobacterium</taxon>
    </lineage>
</organism>
<accession>A0A2Z3HRK3</accession>
<reference evidence="3" key="1">
    <citation type="submission" date="2018-05" db="EMBL/GenBank/DDBJ databases">
        <title>Genome sequencing of Phenylobacterium sp. HYN0004.</title>
        <authorList>
            <person name="Yi H."/>
            <person name="Baek C."/>
        </authorList>
    </citation>
    <scope>NUCLEOTIDE SEQUENCE [LARGE SCALE GENOMIC DNA]</scope>
    <source>
        <strain evidence="3">HYN0004</strain>
    </source>
</reference>
<dbReference type="AlphaFoldDB" id="A0A2Z3HRK3"/>
<sequence length="239" mass="24833">MSAPGPHILVTGSTRGIGVAVTQVLASRGVRVVGHGRTAGDAILAEDLSAPGAGARLWESALERLDGRIDVLVNNAGVFEPAPIELPDAEWEAAWDRTLQVNLRAAADLSRLAVRHFLDRPEGGRIVNVASRAAYRGDSPQHWHYAASKAGMVAMTKSIARGYAARGVLAFAVCPGFTMTGMAEDYLASRGGPGLLADIPLGRVADPGEVATAVAFLALEAPASMTGAVLDINGASYVR</sequence>
<dbReference type="EMBL" id="CP029479">
    <property type="protein sequence ID" value="AWM77882.1"/>
    <property type="molecule type" value="Genomic_DNA"/>
</dbReference>
<evidence type="ECO:0000313" key="3">
    <source>
        <dbReference type="Proteomes" id="UP000247763"/>
    </source>
</evidence>
<dbReference type="Proteomes" id="UP000247763">
    <property type="component" value="Chromosome"/>
</dbReference>
<keyword evidence="3" id="KW-1185">Reference proteome</keyword>
<dbReference type="PANTHER" id="PTHR42760:SF40">
    <property type="entry name" value="3-OXOACYL-[ACYL-CARRIER-PROTEIN] REDUCTASE, CHLOROPLASTIC"/>
    <property type="match status" value="1"/>
</dbReference>
<dbReference type="InterPro" id="IPR036291">
    <property type="entry name" value="NAD(P)-bd_dom_sf"/>
</dbReference>
<evidence type="ECO:0000256" key="1">
    <source>
        <dbReference type="ARBA" id="ARBA00006484"/>
    </source>
</evidence>